<gene>
    <name evidence="2" type="ORF">WJX75_000289</name>
</gene>
<organism evidence="2 3">
    <name type="scientific">Coccomyxa subellipsoidea</name>
    <dbReference type="NCBI Taxonomy" id="248742"/>
    <lineage>
        <taxon>Eukaryota</taxon>
        <taxon>Viridiplantae</taxon>
        <taxon>Chlorophyta</taxon>
        <taxon>core chlorophytes</taxon>
        <taxon>Trebouxiophyceae</taxon>
        <taxon>Trebouxiophyceae incertae sedis</taxon>
        <taxon>Coccomyxaceae</taxon>
        <taxon>Coccomyxa</taxon>
    </lineage>
</organism>
<evidence type="ECO:0000313" key="2">
    <source>
        <dbReference type="EMBL" id="KAK9907940.1"/>
    </source>
</evidence>
<evidence type="ECO:0000313" key="3">
    <source>
        <dbReference type="Proteomes" id="UP001491310"/>
    </source>
</evidence>
<name>A0ABR2YLQ9_9CHLO</name>
<dbReference type="Pfam" id="PF08457">
    <property type="entry name" value="Sfi1"/>
    <property type="match status" value="1"/>
</dbReference>
<reference evidence="2 3" key="1">
    <citation type="journal article" date="2024" name="Nat. Commun.">
        <title>Phylogenomics reveals the evolutionary origins of lichenization in chlorophyte algae.</title>
        <authorList>
            <person name="Puginier C."/>
            <person name="Libourel C."/>
            <person name="Otte J."/>
            <person name="Skaloud P."/>
            <person name="Haon M."/>
            <person name="Grisel S."/>
            <person name="Petersen M."/>
            <person name="Berrin J.G."/>
            <person name="Delaux P.M."/>
            <person name="Dal Grande F."/>
            <person name="Keller J."/>
        </authorList>
    </citation>
    <scope>NUCLEOTIDE SEQUENCE [LARGE SCALE GENOMIC DNA]</scope>
    <source>
        <strain evidence="2 3">SAG 216-7</strain>
    </source>
</reference>
<dbReference type="Proteomes" id="UP001491310">
    <property type="component" value="Unassembled WGS sequence"/>
</dbReference>
<evidence type="ECO:0000259" key="1">
    <source>
        <dbReference type="Pfam" id="PF08457"/>
    </source>
</evidence>
<proteinExistence type="predicted"/>
<dbReference type="EMBL" id="JALJOT010000008">
    <property type="protein sequence ID" value="KAK9907940.1"/>
    <property type="molecule type" value="Genomic_DNA"/>
</dbReference>
<dbReference type="InterPro" id="IPR013665">
    <property type="entry name" value="Sfi1_dom"/>
</dbReference>
<sequence>MEARNVTAMYTHSEEAAFSGRPAWDGELAAVFGAWQEATVMQWRRRLAAAEPLMRQRRWRWRGAAAALQAARARLAEFKRRQKRLCAAAALHTWRSRKRLLVGLRRMRAAAAAQRLQACFAAWRTRAAALSAARARTRRRWMRHALLAWRAVTAEERQLRATERAVQDLLTRRRLATVFDALRAAAQHAQQQTAAAAAAAARLRDRAAGAAFAEWKGAAEAVRERELAADARAISAAIGRTAAVLGAWRQAAATARRATAAADKLAQRCQRRMLHAFVFAWHGAASAGSFERQQAGDFFLRSVLARVTKRAFAAWLEEMEDSRTATASADQLAEQLQARRMRAGFAAWRVANATLAHKRSDALGRFVQAAAGARLCAAFAAWARFARDTAAARNAAAAMLMCRRKRGLRAAFAAWRVANIIFAHERWAALESFLAQMAAGRTATALRAWRSCAAAAKAAAAAAEELGQQSRRRALRGAFAAWRVANATFVHERTAALQCFTDQASDSRLRAVLAMWRLGVLRSRAAAAAARQLAGRVRQSEMRRALAAWRAESAAGSLRETAVIDGLRGEAAWKLAGKAFLAWRQTAGRMQEAAAAAEALAAAARLQILLAAFQQWRLSRQCRAHECAALIESSAELATDHRLATSMRAWRRVAATAADAEAAAEEMGARLRRRSMHKALAAWSDTVATSALEQTASEDDAAELARLRTLRRLLAAWREASANAAAAGSTATNLRERSAERHLAAVFQTWRLESSQSAGRRLGKLAAAAGHLSVLRSAAMFVAWRQSVIERGARDAAADSLWHGVHVSRKCYALAAWQEGAAHSRGTQLVAGARWTACHSRTVGAALAAWQMLAADQARCRGDLLKAHIRGAAAVKLHATFGSWRQLAQRLNQARAVAEAAGAAREGRTLSGAFQGWRRRAQGAQRRRLHRAQASR</sequence>
<feature type="domain" description="Sfi1 spindle body" evidence="1">
    <location>
        <begin position="133"/>
        <end position="362"/>
    </location>
</feature>
<keyword evidence="3" id="KW-1185">Reference proteome</keyword>
<protein>
    <recommendedName>
        <fullName evidence="1">Sfi1 spindle body domain-containing protein</fullName>
    </recommendedName>
</protein>
<accession>A0ABR2YLQ9</accession>
<comment type="caution">
    <text evidence="2">The sequence shown here is derived from an EMBL/GenBank/DDBJ whole genome shotgun (WGS) entry which is preliminary data.</text>
</comment>